<dbReference type="InterPro" id="IPR003784">
    <property type="entry name" value="BioY"/>
</dbReference>
<evidence type="ECO:0000256" key="2">
    <source>
        <dbReference type="PIRNR" id="PIRNR016661"/>
    </source>
</evidence>
<evidence type="ECO:0000256" key="1">
    <source>
        <dbReference type="ARBA" id="ARBA00010692"/>
    </source>
</evidence>
<feature type="transmembrane region" description="Helical" evidence="3">
    <location>
        <begin position="7"/>
        <end position="25"/>
    </location>
</feature>
<organism evidence="4 5">
    <name type="scientific">Veillonella magna</name>
    <dbReference type="NCBI Taxonomy" id="464322"/>
    <lineage>
        <taxon>Bacteria</taxon>
        <taxon>Bacillati</taxon>
        <taxon>Bacillota</taxon>
        <taxon>Negativicutes</taxon>
        <taxon>Veillonellales</taxon>
        <taxon>Veillonellaceae</taxon>
        <taxon>Veillonella</taxon>
    </lineage>
</organism>
<reference evidence="4 5" key="1">
    <citation type="journal article" date="2021" name="Sci. Rep.">
        <title>The distribution of antibiotic resistance genes in chicken gut microbiota commensals.</title>
        <authorList>
            <person name="Juricova H."/>
            <person name="Matiasovicova J."/>
            <person name="Kubasova T."/>
            <person name="Cejkova D."/>
            <person name="Rychlik I."/>
        </authorList>
    </citation>
    <scope>NUCLEOTIDE SEQUENCE [LARGE SCALE GENOMIC DNA]</scope>
    <source>
        <strain evidence="4 5">An537</strain>
    </source>
</reference>
<keyword evidence="3" id="KW-1133">Transmembrane helix</keyword>
<keyword evidence="3" id="KW-0812">Transmembrane</keyword>
<dbReference type="PIRSF" id="PIRSF016661">
    <property type="entry name" value="BioY"/>
    <property type="match status" value="1"/>
</dbReference>
<comment type="similarity">
    <text evidence="1 2">Belongs to the BioY family.</text>
</comment>
<keyword evidence="2 3" id="KW-0472">Membrane</keyword>
<evidence type="ECO:0000313" key="4">
    <source>
        <dbReference type="EMBL" id="MBM6912069.1"/>
    </source>
</evidence>
<keyword evidence="2" id="KW-1003">Cell membrane</keyword>
<feature type="transmembrane region" description="Helical" evidence="3">
    <location>
        <begin position="53"/>
        <end position="72"/>
    </location>
</feature>
<dbReference type="EMBL" id="JACJLA010000002">
    <property type="protein sequence ID" value="MBM6912069.1"/>
    <property type="molecule type" value="Genomic_DNA"/>
</dbReference>
<feature type="transmembrane region" description="Helical" evidence="3">
    <location>
        <begin position="144"/>
        <end position="166"/>
    </location>
</feature>
<dbReference type="Pfam" id="PF02632">
    <property type="entry name" value="BioY"/>
    <property type="match status" value="1"/>
</dbReference>
<feature type="transmembrane region" description="Helical" evidence="3">
    <location>
        <begin position="78"/>
        <end position="101"/>
    </location>
</feature>
<comment type="caution">
    <text evidence="4">The sequence shown here is derived from an EMBL/GenBank/DDBJ whole genome shotgun (WGS) entry which is preliminary data.</text>
</comment>
<feature type="transmembrane region" description="Helical" evidence="3">
    <location>
        <begin position="113"/>
        <end position="138"/>
    </location>
</feature>
<dbReference type="PANTHER" id="PTHR34295">
    <property type="entry name" value="BIOTIN TRANSPORTER BIOY"/>
    <property type="match status" value="1"/>
</dbReference>
<keyword evidence="2" id="KW-0813">Transport</keyword>
<evidence type="ECO:0000313" key="5">
    <source>
        <dbReference type="Proteomes" id="UP000707138"/>
    </source>
</evidence>
<dbReference type="RefSeq" id="WP_205087350.1">
    <property type="nucleotide sequence ID" value="NZ_JACJLA010000002.1"/>
</dbReference>
<proteinExistence type="inferred from homology"/>
<accession>A0ABS2GD42</accession>
<dbReference type="Proteomes" id="UP000707138">
    <property type="component" value="Unassembled WGS sequence"/>
</dbReference>
<gene>
    <name evidence="4" type="ORF">H6A01_01825</name>
</gene>
<feature type="transmembrane region" description="Helical" evidence="3">
    <location>
        <begin position="31"/>
        <end position="48"/>
    </location>
</feature>
<evidence type="ECO:0000256" key="3">
    <source>
        <dbReference type="SAM" id="Phobius"/>
    </source>
</evidence>
<dbReference type="Gene3D" id="1.10.1760.20">
    <property type="match status" value="1"/>
</dbReference>
<dbReference type="PANTHER" id="PTHR34295:SF1">
    <property type="entry name" value="BIOTIN TRANSPORTER BIOY"/>
    <property type="match status" value="1"/>
</dbReference>
<protein>
    <recommendedName>
        <fullName evidence="2">Biotin transporter</fullName>
    </recommendedName>
</protein>
<name>A0ABS2GD42_9FIRM</name>
<comment type="subcellular location">
    <subcellularLocation>
        <location evidence="2">Cell membrane</location>
        <topology evidence="2">Multi-pass membrane protein</topology>
    </subcellularLocation>
</comment>
<sequence length="171" mass="18230">MSDVRKLTKMALLVALMCISAYISFPLPFTPAMVTALTLVMCLVAFMLPPKEAFIVLCVYVLLGAVGLPVYVGGTGGLGKLFGPTGGFIWSWPVAYTLLSICKGKTVSFWSYAWRACVITIPITYAFGIAGGMIVTGIGFNAALAGYALPFIPGDIFKCLVASWLATKIRL</sequence>
<keyword evidence="5" id="KW-1185">Reference proteome</keyword>